<evidence type="ECO:0000313" key="2">
    <source>
        <dbReference type="EMBL" id="SGZ56734.1"/>
    </source>
</evidence>
<dbReference type="InterPro" id="IPR050789">
    <property type="entry name" value="Diverse_Enzym_Activities"/>
</dbReference>
<feature type="domain" description="Beta-lactamase-related" evidence="1">
    <location>
        <begin position="22"/>
        <end position="364"/>
    </location>
</feature>
<name>A0A1L0DWQ2_9ASCO</name>
<dbReference type="Proteomes" id="UP000182334">
    <property type="component" value="Chromosome VI"/>
</dbReference>
<gene>
    <name evidence="2" type="ORF">SAMEA4029010_CIC11G00000005733</name>
</gene>
<evidence type="ECO:0000259" key="1">
    <source>
        <dbReference type="Pfam" id="PF00144"/>
    </source>
</evidence>
<dbReference type="STRING" id="45354.A0A1L0DWQ2"/>
<evidence type="ECO:0000313" key="3">
    <source>
        <dbReference type="Proteomes" id="UP000182334"/>
    </source>
</evidence>
<organism evidence="2 3">
    <name type="scientific">Sungouiella intermedia</name>
    <dbReference type="NCBI Taxonomy" id="45354"/>
    <lineage>
        <taxon>Eukaryota</taxon>
        <taxon>Fungi</taxon>
        <taxon>Dikarya</taxon>
        <taxon>Ascomycota</taxon>
        <taxon>Saccharomycotina</taxon>
        <taxon>Pichiomycetes</taxon>
        <taxon>Metschnikowiaceae</taxon>
        <taxon>Sungouiella</taxon>
    </lineage>
</organism>
<keyword evidence="3" id="KW-1185">Reference proteome</keyword>
<dbReference type="SUPFAM" id="SSF56601">
    <property type="entry name" value="beta-lactamase/transpeptidase-like"/>
    <property type="match status" value="1"/>
</dbReference>
<sequence length="401" mass="45366">MANLDKILQELVVPKHDNSTPDINGILAGYTTSASTQYVGAAGVKNIETMEPVDLDTVVSFFSCTKTMTAMAMLKLWEEGKVDLDAPAKTYLPILGEFGIIEEDQLDTDTGKLKYPAKKPEIDVTIRHLLLNNSGFAYMFTDSDYLVLHIKHKTHGGNPTPKLFTPEVMPLLFEPGTQWRYGHSMDWVGLIVQAVSGMKLSEFLKKNIFEQAGMDHCTFRIDDPSKMMKLHQRSKDQLKLLRMKPLPLRPTVDMGGQGCFGTVGDYLKFLRIWLNYGTSPDTGKRILRRETVEYAIQNHLPDGQFVEFATAMNINEGEFDPDGFTLAGCAYNNNDLPTGRPSGSIYWGGLANLYFWIDFKNDCAGFFGCQMMPYMDLKCVLGYIRFEYEAYQDLKRRRSKI</sequence>
<dbReference type="InterPro" id="IPR001466">
    <property type="entry name" value="Beta-lactam-related"/>
</dbReference>
<dbReference type="AlphaFoldDB" id="A0A1L0DWQ2"/>
<dbReference type="PANTHER" id="PTHR43283:SF3">
    <property type="entry name" value="BETA-LACTAMASE FAMILY PROTEIN (AFU_ORTHOLOGUE AFUA_5G07500)"/>
    <property type="match status" value="1"/>
</dbReference>
<dbReference type="InterPro" id="IPR012338">
    <property type="entry name" value="Beta-lactam/transpept-like"/>
</dbReference>
<reference evidence="2 3" key="1">
    <citation type="submission" date="2016-10" db="EMBL/GenBank/DDBJ databases">
        <authorList>
            <person name="de Groot N.N."/>
        </authorList>
    </citation>
    <scope>NUCLEOTIDE SEQUENCE [LARGE SCALE GENOMIC DNA]</scope>
    <source>
        <strain evidence="2 3">CBS 141442</strain>
    </source>
</reference>
<dbReference type="EMBL" id="LT635761">
    <property type="protein sequence ID" value="SGZ56734.1"/>
    <property type="molecule type" value="Genomic_DNA"/>
</dbReference>
<proteinExistence type="predicted"/>
<dbReference type="OrthoDB" id="428260at2759"/>
<protein>
    <submittedName>
        <fullName evidence="2">CIC11C00000005733</fullName>
    </submittedName>
</protein>
<accession>A0A1L0DWQ2</accession>
<dbReference type="PANTHER" id="PTHR43283">
    <property type="entry name" value="BETA-LACTAMASE-RELATED"/>
    <property type="match status" value="1"/>
</dbReference>
<dbReference type="Pfam" id="PF00144">
    <property type="entry name" value="Beta-lactamase"/>
    <property type="match status" value="1"/>
</dbReference>
<dbReference type="Gene3D" id="3.40.710.10">
    <property type="entry name" value="DD-peptidase/beta-lactamase superfamily"/>
    <property type="match status" value="1"/>
</dbReference>